<dbReference type="SUPFAM" id="SSF50156">
    <property type="entry name" value="PDZ domain-like"/>
    <property type="match status" value="1"/>
</dbReference>
<dbReference type="GO" id="GO:0030018">
    <property type="term" value="C:Z disc"/>
    <property type="evidence" value="ECO:0007669"/>
    <property type="project" value="TreeGrafter"/>
</dbReference>
<dbReference type="GO" id="GO:0031941">
    <property type="term" value="C:filamentous actin"/>
    <property type="evidence" value="ECO:0007669"/>
    <property type="project" value="TreeGrafter"/>
</dbReference>
<dbReference type="GO" id="GO:0061061">
    <property type="term" value="P:muscle structure development"/>
    <property type="evidence" value="ECO:0007669"/>
    <property type="project" value="TreeGrafter"/>
</dbReference>
<reference evidence="4" key="1">
    <citation type="submission" date="2020-11" db="EMBL/GenBank/DDBJ databases">
        <authorList>
            <person name="Tran Van P."/>
        </authorList>
    </citation>
    <scope>NUCLEOTIDE SEQUENCE</scope>
</reference>
<dbReference type="GO" id="GO:0003779">
    <property type="term" value="F:actin binding"/>
    <property type="evidence" value="ECO:0007669"/>
    <property type="project" value="TreeGrafter"/>
</dbReference>
<keyword evidence="3" id="KW-0479">Metal-binding</keyword>
<dbReference type="AlphaFoldDB" id="A0A7R8W231"/>
<dbReference type="SMART" id="SM00228">
    <property type="entry name" value="PDZ"/>
    <property type="match status" value="1"/>
</dbReference>
<dbReference type="GO" id="GO:0001725">
    <property type="term" value="C:stress fiber"/>
    <property type="evidence" value="ECO:0007669"/>
    <property type="project" value="TreeGrafter"/>
</dbReference>
<dbReference type="Gene3D" id="2.30.42.10">
    <property type="match status" value="1"/>
</dbReference>
<comment type="subcellular location">
    <subcellularLocation>
        <location evidence="1">Cytoplasm</location>
    </subcellularLocation>
</comment>
<dbReference type="CDD" id="cd23068">
    <property type="entry name" value="PDZ_ZASP52-like"/>
    <property type="match status" value="1"/>
</dbReference>
<gene>
    <name evidence="4" type="ORF">CTOB1V02_LOCUS879</name>
</gene>
<protein>
    <submittedName>
        <fullName evidence="4">Uncharacterized protein</fullName>
    </submittedName>
</protein>
<organism evidence="4">
    <name type="scientific">Cyprideis torosa</name>
    <dbReference type="NCBI Taxonomy" id="163714"/>
    <lineage>
        <taxon>Eukaryota</taxon>
        <taxon>Metazoa</taxon>
        <taxon>Ecdysozoa</taxon>
        <taxon>Arthropoda</taxon>
        <taxon>Crustacea</taxon>
        <taxon>Oligostraca</taxon>
        <taxon>Ostracoda</taxon>
        <taxon>Podocopa</taxon>
        <taxon>Podocopida</taxon>
        <taxon>Cytherocopina</taxon>
        <taxon>Cytheroidea</taxon>
        <taxon>Cytherideidae</taxon>
        <taxon>Cyprideis</taxon>
    </lineage>
</organism>
<dbReference type="GO" id="GO:0005912">
    <property type="term" value="C:adherens junction"/>
    <property type="evidence" value="ECO:0007669"/>
    <property type="project" value="TreeGrafter"/>
</dbReference>
<name>A0A7R8W231_9CRUS</name>
<dbReference type="InterPro" id="IPR001478">
    <property type="entry name" value="PDZ"/>
</dbReference>
<accession>A0A7R8W231</accession>
<dbReference type="PROSITE" id="PS50106">
    <property type="entry name" value="PDZ"/>
    <property type="match status" value="1"/>
</dbReference>
<dbReference type="GO" id="GO:0030036">
    <property type="term" value="P:actin cytoskeleton organization"/>
    <property type="evidence" value="ECO:0007669"/>
    <property type="project" value="TreeGrafter"/>
</dbReference>
<dbReference type="PANTHER" id="PTHR24214:SF38">
    <property type="entry name" value="PDZ AND LIM DOMAIN PROTEIN ZASP-RELATED"/>
    <property type="match status" value="1"/>
</dbReference>
<dbReference type="PANTHER" id="PTHR24214">
    <property type="entry name" value="PDZ AND LIM DOMAIN PROTEIN ZASP"/>
    <property type="match status" value="1"/>
</dbReference>
<proteinExistence type="predicted"/>
<dbReference type="InterPro" id="IPR036034">
    <property type="entry name" value="PDZ_sf"/>
</dbReference>
<evidence type="ECO:0000313" key="4">
    <source>
        <dbReference type="EMBL" id="CAD7222882.1"/>
    </source>
</evidence>
<dbReference type="Pfam" id="PF00595">
    <property type="entry name" value="PDZ"/>
    <property type="match status" value="1"/>
</dbReference>
<evidence type="ECO:0000256" key="1">
    <source>
        <dbReference type="ARBA" id="ARBA00004496"/>
    </source>
</evidence>
<dbReference type="FunFam" id="2.30.42.10:FF:000055">
    <property type="entry name" value="PDZ and LIM domain protein 3"/>
    <property type="match status" value="1"/>
</dbReference>
<keyword evidence="2" id="KW-0963">Cytoplasm</keyword>
<dbReference type="OrthoDB" id="6348587at2759"/>
<evidence type="ECO:0000256" key="2">
    <source>
        <dbReference type="ARBA" id="ARBA00022490"/>
    </source>
</evidence>
<dbReference type="InterPro" id="IPR050604">
    <property type="entry name" value="PDZ-LIM_domain"/>
</dbReference>
<keyword evidence="3" id="KW-0862">Zinc</keyword>
<dbReference type="GO" id="GO:0051371">
    <property type="term" value="F:muscle alpha-actinin binding"/>
    <property type="evidence" value="ECO:0007669"/>
    <property type="project" value="TreeGrafter"/>
</dbReference>
<evidence type="ECO:0000256" key="3">
    <source>
        <dbReference type="ARBA" id="ARBA00023038"/>
    </source>
</evidence>
<sequence length="291" mass="34109">MIPPLPSGVQHVVLRRDSPHDLWGFRLVGGAEHSKPLQIQRVTLGSASDGELQRGDTVLRLDGQDTANMTHQEAHDIISNSVNELQMTVNRPLEPFTPPSSVPHLMFPIEEAFRCQQEDERQQQEQEEQLLQQQLRETLEQEQLLQQQQEEESRPNLREKRRIPLLWQQWTFVRIYLEDFVCRRAFCLSHDASDAVFPYSEVKLLLHDCLRKVQRQELSIWQPCLNRQRPLKRRQQKNNAPLPYYVARVLARLSTRGYREERRILQHLTPVGACVGRKGRQRANTNNTHEL</sequence>
<keyword evidence="3" id="KW-0440">LIM domain</keyword>
<dbReference type="EMBL" id="OB660116">
    <property type="protein sequence ID" value="CAD7222882.1"/>
    <property type="molecule type" value="Genomic_DNA"/>
</dbReference>